<dbReference type="KEGG" id="dov:DSCO28_40050"/>
<reference evidence="7 8" key="1">
    <citation type="submission" date="2019-11" db="EMBL/GenBank/DDBJ databases">
        <title>Comparative genomics of hydrocarbon-degrading Desulfosarcina strains.</title>
        <authorList>
            <person name="Watanabe M."/>
            <person name="Kojima H."/>
            <person name="Fukui M."/>
        </authorList>
    </citation>
    <scope>NUCLEOTIDE SEQUENCE [LARGE SCALE GENOMIC DNA]</scope>
    <source>
        <strain evidence="7 8">28bB2T</strain>
    </source>
</reference>
<dbReference type="AlphaFoldDB" id="A0A5K7ZTA9"/>
<dbReference type="RefSeq" id="WP_155323647.1">
    <property type="nucleotide sequence ID" value="NZ_AP021876.1"/>
</dbReference>
<dbReference type="InterPro" id="IPR001851">
    <property type="entry name" value="ABC_transp_permease"/>
</dbReference>
<feature type="transmembrane region" description="Helical" evidence="6">
    <location>
        <begin position="117"/>
        <end position="140"/>
    </location>
</feature>
<comment type="subcellular location">
    <subcellularLocation>
        <location evidence="1">Cell membrane</location>
        <topology evidence="1">Multi-pass membrane protein</topology>
    </subcellularLocation>
</comment>
<accession>A0A5K7ZTA9</accession>
<evidence type="ECO:0000256" key="6">
    <source>
        <dbReference type="SAM" id="Phobius"/>
    </source>
</evidence>
<keyword evidence="4 6" id="KW-1133">Transmembrane helix</keyword>
<gene>
    <name evidence="7" type="ORF">DSCO28_40050</name>
</gene>
<feature type="transmembrane region" description="Helical" evidence="6">
    <location>
        <begin position="152"/>
        <end position="171"/>
    </location>
</feature>
<evidence type="ECO:0000256" key="2">
    <source>
        <dbReference type="ARBA" id="ARBA00022475"/>
    </source>
</evidence>
<protein>
    <submittedName>
        <fullName evidence="7">ABC transporter permease</fullName>
    </submittedName>
</protein>
<evidence type="ECO:0000313" key="8">
    <source>
        <dbReference type="Proteomes" id="UP000425960"/>
    </source>
</evidence>
<evidence type="ECO:0000256" key="3">
    <source>
        <dbReference type="ARBA" id="ARBA00022692"/>
    </source>
</evidence>
<dbReference type="PANTHER" id="PTHR47089:SF1">
    <property type="entry name" value="GUANOSINE ABC TRANSPORTER PERMEASE PROTEIN NUPP"/>
    <property type="match status" value="1"/>
</dbReference>
<dbReference type="Proteomes" id="UP000425960">
    <property type="component" value="Chromosome"/>
</dbReference>
<sequence length="361" mass="38643">MVHFKVTDREDVSAAGSFVTLLLSLIAGLLVIGLIFLLCGVNPLFAFKKIFLGSFGSWYGIKESITKAIPLILIGGGLALAFKAKFWNIGAESQLLMGAIFGTWVGLNVDPTLPSMILVPLMFIAGFAGGAFWGLIPAVLKLRFAINEVISTLMLNYICAEFLTLLIVGPWKSSKKFGFPYTDDLPESAILSLLPGSRIHTVTLVLAVIAVVVLTVVIYKTRFGYEVRVIGENPDAAKYAGIDFGRTTLLIMAISGGMAGLAGVGEVAGIHHYLSYPDSISSGYGFTAIIVAWLAKLNPVLVIFSGFFFAAILVGGDAIQISLGLPAATVDVFNGTMLIFLIMGDFFTKNKVRLVSDKERA</sequence>
<dbReference type="PANTHER" id="PTHR47089">
    <property type="entry name" value="ABC TRANSPORTER, PERMEASE PROTEIN"/>
    <property type="match status" value="1"/>
</dbReference>
<evidence type="ECO:0000256" key="1">
    <source>
        <dbReference type="ARBA" id="ARBA00004651"/>
    </source>
</evidence>
<keyword evidence="2" id="KW-1003">Cell membrane</keyword>
<feature type="transmembrane region" description="Helical" evidence="6">
    <location>
        <begin position="327"/>
        <end position="348"/>
    </location>
</feature>
<dbReference type="EMBL" id="AP021876">
    <property type="protein sequence ID" value="BBO83439.1"/>
    <property type="molecule type" value="Genomic_DNA"/>
</dbReference>
<dbReference type="GO" id="GO:0022857">
    <property type="term" value="F:transmembrane transporter activity"/>
    <property type="evidence" value="ECO:0007669"/>
    <property type="project" value="InterPro"/>
</dbReference>
<dbReference type="Pfam" id="PF02653">
    <property type="entry name" value="BPD_transp_2"/>
    <property type="match status" value="1"/>
</dbReference>
<name>A0A5K7ZTA9_9BACT</name>
<organism evidence="7 8">
    <name type="scientific">Desulfosarcina ovata subsp. sediminis</name>
    <dbReference type="NCBI Taxonomy" id="885957"/>
    <lineage>
        <taxon>Bacteria</taxon>
        <taxon>Pseudomonadati</taxon>
        <taxon>Thermodesulfobacteriota</taxon>
        <taxon>Desulfobacteria</taxon>
        <taxon>Desulfobacterales</taxon>
        <taxon>Desulfosarcinaceae</taxon>
        <taxon>Desulfosarcina</taxon>
    </lineage>
</organism>
<proteinExistence type="predicted"/>
<evidence type="ECO:0000256" key="4">
    <source>
        <dbReference type="ARBA" id="ARBA00022989"/>
    </source>
</evidence>
<feature type="transmembrane region" description="Helical" evidence="6">
    <location>
        <begin position="199"/>
        <end position="219"/>
    </location>
</feature>
<feature type="transmembrane region" description="Helical" evidence="6">
    <location>
        <begin position="68"/>
        <end position="87"/>
    </location>
</feature>
<keyword evidence="5 6" id="KW-0472">Membrane</keyword>
<feature type="transmembrane region" description="Helical" evidence="6">
    <location>
        <begin position="20"/>
        <end position="47"/>
    </location>
</feature>
<dbReference type="CDD" id="cd06580">
    <property type="entry name" value="TM_PBP1_transp_TpRbsC_like"/>
    <property type="match status" value="1"/>
</dbReference>
<evidence type="ECO:0000256" key="5">
    <source>
        <dbReference type="ARBA" id="ARBA00023136"/>
    </source>
</evidence>
<keyword evidence="3 6" id="KW-0812">Transmembrane</keyword>
<feature type="transmembrane region" description="Helical" evidence="6">
    <location>
        <begin position="248"/>
        <end position="270"/>
    </location>
</feature>
<dbReference type="GO" id="GO:0005886">
    <property type="term" value="C:plasma membrane"/>
    <property type="evidence" value="ECO:0007669"/>
    <property type="project" value="UniProtKB-SubCell"/>
</dbReference>
<evidence type="ECO:0000313" key="7">
    <source>
        <dbReference type="EMBL" id="BBO83439.1"/>
    </source>
</evidence>